<dbReference type="RefSeq" id="WP_159526917.1">
    <property type="nucleotide sequence ID" value="NZ_WUUU01000113.1"/>
</dbReference>
<dbReference type="PANTHER" id="PTHR42776:SF27">
    <property type="entry name" value="DIPEPTIDYL PEPTIDASE FAMILY MEMBER 6"/>
    <property type="match status" value="1"/>
</dbReference>
<dbReference type="Gene3D" id="2.120.10.60">
    <property type="entry name" value="Tricorn protease N-terminal domain"/>
    <property type="match status" value="1"/>
</dbReference>
<evidence type="ECO:0000256" key="1">
    <source>
        <dbReference type="ARBA" id="ARBA00022801"/>
    </source>
</evidence>
<evidence type="ECO:0000259" key="3">
    <source>
        <dbReference type="Pfam" id="PF02897"/>
    </source>
</evidence>
<dbReference type="SUPFAM" id="SSF53474">
    <property type="entry name" value="alpha/beta-Hydrolases"/>
    <property type="match status" value="1"/>
</dbReference>
<accession>A0A6B0SID2</accession>
<protein>
    <submittedName>
        <fullName evidence="4">Prolyl oligopeptidase family serine peptidase</fullName>
    </submittedName>
</protein>
<feature type="domain" description="Peptidase S9 prolyl oligopeptidase catalytic" evidence="2">
    <location>
        <begin position="405"/>
        <end position="603"/>
    </location>
</feature>
<dbReference type="InterPro" id="IPR023302">
    <property type="entry name" value="Pept_S9A_N"/>
</dbReference>
<sequence length="619" mass="68002">MTDTTPTPDALEALPELTQATVSPDGGRVAFYYDATGRNEIHVLDVATGEREQWSDGDAPASNVWPVAWTADGERVLYHHDDGDGSEQRDVYAVDATGETEPIVETDGTTTIRAVGGDGETLLVRSNHDGGMDAYCCDLRTGDRTKLTDTDAPVWRPILSTDADRVAYAGNDADDPNNRDVYVCDTDGEVQRVIELGDRGSSASPKDWGPRDGQLLVSDNTTDVTRCGVYDLAADDVTWFGDADYVEEPQFFLPDGERFVATRKRDATTTPVVYDVETGSGRELDLPDGVAHFGRRSNRVVDDDRILVAYTTPTRRPELLVYDLGDDEYEAVFERDYGPFEPADFVDPVYETVASDGCPETPARALDHDPYETLEIGTLFYDCGRRPSPLVVFPHGGPHLSNRREFDARVQYLCQRGCSVLRVNYRGSSGRGREFARALHGDWGGAEQGDVATATEHVLAEYDWLDEDRVAVYGGSFGGFSALWQLVQYPDLYAAGVGVVAMTDLPDVYENTAPQFQSGFLQTHLGTPDENPGLYRERSPVTHAGNLDAPLLLVHGVNDPRVPVSQARRFRDALLERGYEEGTGADFEYHELAGDGHFGANADGETPLSLLDDFLARRL</sequence>
<feature type="domain" description="Peptidase S9A N-terminal" evidence="3">
    <location>
        <begin position="17"/>
        <end position="161"/>
    </location>
</feature>
<comment type="caution">
    <text evidence="4">The sequence shown here is derived from an EMBL/GenBank/DDBJ whole genome shotgun (WGS) entry which is preliminary data.</text>
</comment>
<keyword evidence="1" id="KW-0378">Hydrolase</keyword>
<gene>
    <name evidence="4" type="ORF">GRX66_12815</name>
</gene>
<dbReference type="Gene3D" id="2.120.10.30">
    <property type="entry name" value="TolB, C-terminal domain"/>
    <property type="match status" value="1"/>
</dbReference>
<name>A0A6B0SID2_9EURY</name>
<dbReference type="GO" id="GO:0004252">
    <property type="term" value="F:serine-type endopeptidase activity"/>
    <property type="evidence" value="ECO:0007669"/>
    <property type="project" value="InterPro"/>
</dbReference>
<evidence type="ECO:0000313" key="4">
    <source>
        <dbReference type="EMBL" id="MXR21445.1"/>
    </source>
</evidence>
<reference evidence="4 5" key="1">
    <citation type="submission" date="2019-12" db="EMBL/GenBank/DDBJ databases">
        <title>Isolation and characterization of three novel carbon monoxide-oxidizing members of Halobacteria from salione crusts and soils.</title>
        <authorList>
            <person name="Myers M.R."/>
            <person name="King G.M."/>
        </authorList>
    </citation>
    <scope>NUCLEOTIDE SEQUENCE [LARGE SCALE GENOMIC DNA]</scope>
    <source>
        <strain evidence="4 5">PCN9</strain>
    </source>
</reference>
<dbReference type="InterPro" id="IPR029058">
    <property type="entry name" value="AB_hydrolase_fold"/>
</dbReference>
<keyword evidence="5" id="KW-1185">Reference proteome</keyword>
<dbReference type="Pfam" id="PF02897">
    <property type="entry name" value="Peptidase_S9_N"/>
    <property type="match status" value="1"/>
</dbReference>
<proteinExistence type="predicted"/>
<dbReference type="OrthoDB" id="25019at2157"/>
<evidence type="ECO:0000259" key="2">
    <source>
        <dbReference type="Pfam" id="PF00326"/>
    </source>
</evidence>
<organism evidence="4 5">
    <name type="scientific">Halobacterium bonnevillei</name>
    <dbReference type="NCBI Taxonomy" id="2692200"/>
    <lineage>
        <taxon>Archaea</taxon>
        <taxon>Methanobacteriati</taxon>
        <taxon>Methanobacteriota</taxon>
        <taxon>Stenosarchaea group</taxon>
        <taxon>Halobacteria</taxon>
        <taxon>Halobacteriales</taxon>
        <taxon>Halobacteriaceae</taxon>
        <taxon>Halobacterium</taxon>
    </lineage>
</organism>
<dbReference type="PANTHER" id="PTHR42776">
    <property type="entry name" value="SERINE PEPTIDASE S9 FAMILY MEMBER"/>
    <property type="match status" value="1"/>
</dbReference>
<evidence type="ECO:0000313" key="5">
    <source>
        <dbReference type="Proteomes" id="UP000471521"/>
    </source>
</evidence>
<dbReference type="Proteomes" id="UP000471521">
    <property type="component" value="Unassembled WGS sequence"/>
</dbReference>
<dbReference type="Gene3D" id="3.40.50.1820">
    <property type="entry name" value="alpha/beta hydrolase"/>
    <property type="match status" value="1"/>
</dbReference>
<dbReference type="EMBL" id="WUUU01000113">
    <property type="protein sequence ID" value="MXR21445.1"/>
    <property type="molecule type" value="Genomic_DNA"/>
</dbReference>
<dbReference type="GO" id="GO:0006508">
    <property type="term" value="P:proteolysis"/>
    <property type="evidence" value="ECO:0007669"/>
    <property type="project" value="InterPro"/>
</dbReference>
<dbReference type="SUPFAM" id="SSF82171">
    <property type="entry name" value="DPP6 N-terminal domain-like"/>
    <property type="match status" value="1"/>
</dbReference>
<dbReference type="InterPro" id="IPR011042">
    <property type="entry name" value="6-blade_b-propeller_TolB-like"/>
</dbReference>
<dbReference type="AlphaFoldDB" id="A0A6B0SID2"/>
<dbReference type="Pfam" id="PF00326">
    <property type="entry name" value="Peptidase_S9"/>
    <property type="match status" value="1"/>
</dbReference>
<dbReference type="InterPro" id="IPR001375">
    <property type="entry name" value="Peptidase_S9_cat"/>
</dbReference>